<feature type="compositionally biased region" description="Acidic residues" evidence="2">
    <location>
        <begin position="239"/>
        <end position="249"/>
    </location>
</feature>
<proteinExistence type="predicted"/>
<evidence type="ECO:0000313" key="3">
    <source>
        <dbReference type="EMBL" id="KAK5706546.1"/>
    </source>
</evidence>
<feature type="compositionally biased region" description="Basic and acidic residues" evidence="2">
    <location>
        <begin position="348"/>
        <end position="359"/>
    </location>
</feature>
<evidence type="ECO:0000256" key="2">
    <source>
        <dbReference type="SAM" id="MobiDB-lite"/>
    </source>
</evidence>
<name>A0AAN7WI42_9PEZI</name>
<feature type="compositionally biased region" description="Acidic residues" evidence="2">
    <location>
        <begin position="211"/>
        <end position="226"/>
    </location>
</feature>
<feature type="compositionally biased region" description="Basic and acidic residues" evidence="2">
    <location>
        <begin position="198"/>
        <end position="210"/>
    </location>
</feature>
<feature type="region of interest" description="Disordered" evidence="2">
    <location>
        <begin position="198"/>
        <end position="226"/>
    </location>
</feature>
<feature type="region of interest" description="Disordered" evidence="2">
    <location>
        <begin position="300"/>
        <end position="408"/>
    </location>
</feature>
<evidence type="ECO:0000256" key="1">
    <source>
        <dbReference type="SAM" id="Coils"/>
    </source>
</evidence>
<sequence>MAKKDRPRAVDQKTLHYWCDKLCIKADTKSARHNALRDYICNALLGKLAPYYLVRNALGDVRPVPSDSRVQARLTDINHKDKFTWEPIDWSGCDRLDISCFAVHTILTTIQDEPALARKTGSSMDTVPKLPRGMSFEEEVSMAYRLLSMINVFMKGRAILSPHAVPSTRYDQAMREWLAFEQKEGFAKHLDRIVAEARQKAGGRTSRDSVDTEADGDEGQVDDDGEDYAITWDAHDLEEKEQEEQEGLEEPSQTHSSSRATPAVRASVARSTTPSGFTSGGDGPLIKLDVDTEQVSEELVVKQESSTTKRKASADDSIMSRKRRAATSEYEDEETWVEHDAVPNIAERSTRAEVGKARDTGSGGSEMRAPKLRKVNAKQSPAAALPREANNPSRPTPSLPSNTTGTASVVDLTMDDDADVKQEVGSVSGGAEVSKPPAGIAIVLDGKEERAKKRELERVKLQLKQLNLEEELEKIEENKQNGRKVER</sequence>
<comment type="caution">
    <text evidence="3">The sequence shown here is derived from an EMBL/GenBank/DDBJ whole genome shotgun (WGS) entry which is preliminary data.</text>
</comment>
<gene>
    <name evidence="3" type="ORF">LTR97_001536</name>
</gene>
<accession>A0AAN7WI42</accession>
<keyword evidence="1" id="KW-0175">Coiled coil</keyword>
<dbReference type="AlphaFoldDB" id="A0AAN7WI42"/>
<feature type="coiled-coil region" evidence="1">
    <location>
        <begin position="449"/>
        <end position="485"/>
    </location>
</feature>
<reference evidence="3" key="1">
    <citation type="submission" date="2023-08" db="EMBL/GenBank/DDBJ databases">
        <title>Black Yeasts Isolated from many extreme environments.</title>
        <authorList>
            <person name="Coleine C."/>
            <person name="Stajich J.E."/>
            <person name="Selbmann L."/>
        </authorList>
    </citation>
    <scope>NUCLEOTIDE SEQUENCE</scope>
    <source>
        <strain evidence="3">CCFEE 5810</strain>
    </source>
</reference>
<organism evidence="3 4">
    <name type="scientific">Elasticomyces elasticus</name>
    <dbReference type="NCBI Taxonomy" id="574655"/>
    <lineage>
        <taxon>Eukaryota</taxon>
        <taxon>Fungi</taxon>
        <taxon>Dikarya</taxon>
        <taxon>Ascomycota</taxon>
        <taxon>Pezizomycotina</taxon>
        <taxon>Dothideomycetes</taxon>
        <taxon>Dothideomycetidae</taxon>
        <taxon>Mycosphaerellales</taxon>
        <taxon>Teratosphaeriaceae</taxon>
        <taxon>Elasticomyces</taxon>
    </lineage>
</organism>
<feature type="compositionally biased region" description="Polar residues" evidence="2">
    <location>
        <begin position="251"/>
        <end position="260"/>
    </location>
</feature>
<feature type="region of interest" description="Disordered" evidence="2">
    <location>
        <begin position="238"/>
        <end position="285"/>
    </location>
</feature>
<dbReference type="EMBL" id="JAVRQU010000002">
    <property type="protein sequence ID" value="KAK5706546.1"/>
    <property type="molecule type" value="Genomic_DNA"/>
</dbReference>
<protein>
    <submittedName>
        <fullName evidence="3">Uncharacterized protein</fullName>
    </submittedName>
</protein>
<evidence type="ECO:0000313" key="4">
    <source>
        <dbReference type="Proteomes" id="UP001310594"/>
    </source>
</evidence>
<dbReference type="Proteomes" id="UP001310594">
    <property type="component" value="Unassembled WGS sequence"/>
</dbReference>